<organism evidence="1 2">
    <name type="scientific">Streptomyces cuspidosporus</name>
    <dbReference type="NCBI Taxonomy" id="66882"/>
    <lineage>
        <taxon>Bacteria</taxon>
        <taxon>Bacillati</taxon>
        <taxon>Actinomycetota</taxon>
        <taxon>Actinomycetes</taxon>
        <taxon>Kitasatosporales</taxon>
        <taxon>Streptomycetaceae</taxon>
        <taxon>Streptomyces</taxon>
    </lineage>
</organism>
<proteinExistence type="predicted"/>
<sequence>MQGDLIGHPAPQLAVECEIEWCYDAHTALRLRATQERDVHIEPQYETEGWTIGQRERAGLNAGTSGQRPRNDSVVDDGSFRCLAWSILALR</sequence>
<protein>
    <recommendedName>
        <fullName evidence="3">Ig-like domain-containing protein</fullName>
    </recommendedName>
</protein>
<reference evidence="2" key="1">
    <citation type="journal article" date="2019" name="Int. J. Syst. Evol. Microbiol.">
        <title>The Global Catalogue of Microorganisms (GCM) 10K type strain sequencing project: providing services to taxonomists for standard genome sequencing and annotation.</title>
        <authorList>
            <consortium name="The Broad Institute Genomics Platform"/>
            <consortium name="The Broad Institute Genome Sequencing Center for Infectious Disease"/>
            <person name="Wu L."/>
            <person name="Ma J."/>
        </authorList>
    </citation>
    <scope>NUCLEOTIDE SEQUENCE [LARGE SCALE GENOMIC DNA]</scope>
    <source>
        <strain evidence="2">JCM 4316</strain>
    </source>
</reference>
<evidence type="ECO:0000313" key="2">
    <source>
        <dbReference type="Proteomes" id="UP001500253"/>
    </source>
</evidence>
<keyword evidence="2" id="KW-1185">Reference proteome</keyword>
<comment type="caution">
    <text evidence="1">The sequence shown here is derived from an EMBL/GenBank/DDBJ whole genome shotgun (WGS) entry which is preliminary data.</text>
</comment>
<evidence type="ECO:0008006" key="3">
    <source>
        <dbReference type="Google" id="ProtNLM"/>
    </source>
</evidence>
<gene>
    <name evidence="1" type="ORF">GCM10010246_48690</name>
</gene>
<dbReference type="EMBL" id="BAAASD010000022">
    <property type="protein sequence ID" value="GAA2353973.1"/>
    <property type="molecule type" value="Genomic_DNA"/>
</dbReference>
<evidence type="ECO:0000313" key="1">
    <source>
        <dbReference type="EMBL" id="GAA2353973.1"/>
    </source>
</evidence>
<accession>A0ABP5TKP2</accession>
<dbReference type="Proteomes" id="UP001500253">
    <property type="component" value="Unassembled WGS sequence"/>
</dbReference>
<name>A0ABP5TKP2_9ACTN</name>